<accession>A0A1I0WEM7</accession>
<dbReference type="RefSeq" id="WP_242949064.1">
    <property type="nucleotide sequence ID" value="NZ_FOJY01000004.1"/>
</dbReference>
<sequence length="59" mass="7032">MPSESQNKATAKYKKRNYKRIPLEVKNEHYEIIKAHCEELGKPVNTFIKELIFKELNIK</sequence>
<evidence type="ECO:0000256" key="5">
    <source>
        <dbReference type="ARBA" id="ARBA00023163"/>
    </source>
</evidence>
<evidence type="ECO:0000256" key="1">
    <source>
        <dbReference type="ARBA" id="ARBA00022491"/>
    </source>
</evidence>
<evidence type="ECO:0000313" key="8">
    <source>
        <dbReference type="Proteomes" id="UP000198838"/>
    </source>
</evidence>
<evidence type="ECO:0000256" key="6">
    <source>
        <dbReference type="ARBA" id="ARBA00031853"/>
    </source>
</evidence>
<evidence type="ECO:0000256" key="3">
    <source>
        <dbReference type="ARBA" id="ARBA00023015"/>
    </source>
</evidence>
<dbReference type="GO" id="GO:0006276">
    <property type="term" value="P:plasmid maintenance"/>
    <property type="evidence" value="ECO:0007669"/>
    <property type="project" value="UniProtKB-KW"/>
</dbReference>
<dbReference type="Proteomes" id="UP000198838">
    <property type="component" value="Unassembled WGS sequence"/>
</dbReference>
<organism evidence="7 8">
    <name type="scientific">Acetitomaculum ruminis DSM 5522</name>
    <dbReference type="NCBI Taxonomy" id="1120918"/>
    <lineage>
        <taxon>Bacteria</taxon>
        <taxon>Bacillati</taxon>
        <taxon>Bacillota</taxon>
        <taxon>Clostridia</taxon>
        <taxon>Lachnospirales</taxon>
        <taxon>Lachnospiraceae</taxon>
        <taxon>Acetitomaculum</taxon>
    </lineage>
</organism>
<evidence type="ECO:0000313" key="7">
    <source>
        <dbReference type="EMBL" id="SFA87172.1"/>
    </source>
</evidence>
<gene>
    <name evidence="7" type="ORF">SAMN05216249_10438</name>
</gene>
<evidence type="ECO:0000256" key="2">
    <source>
        <dbReference type="ARBA" id="ARBA00022689"/>
    </source>
</evidence>
<proteinExistence type="predicted"/>
<keyword evidence="5" id="KW-0804">Transcription</keyword>
<dbReference type="Pfam" id="PF10723">
    <property type="entry name" value="RepB-RCR_reg"/>
    <property type="match status" value="1"/>
</dbReference>
<evidence type="ECO:0000256" key="4">
    <source>
        <dbReference type="ARBA" id="ARBA00023125"/>
    </source>
</evidence>
<protein>
    <recommendedName>
        <fullName evidence="6">Protein CopB</fullName>
    </recommendedName>
</protein>
<keyword evidence="4" id="KW-0238">DNA-binding</keyword>
<reference evidence="7 8" key="1">
    <citation type="submission" date="2016-10" db="EMBL/GenBank/DDBJ databases">
        <authorList>
            <person name="de Groot N.N."/>
        </authorList>
    </citation>
    <scope>NUCLEOTIDE SEQUENCE [LARGE SCALE GENOMIC DNA]</scope>
    <source>
        <strain evidence="7 8">DSM 5522</strain>
    </source>
</reference>
<dbReference type="EMBL" id="FOJY01000004">
    <property type="protein sequence ID" value="SFA87172.1"/>
    <property type="molecule type" value="Genomic_DNA"/>
</dbReference>
<keyword evidence="8" id="KW-1185">Reference proteome</keyword>
<name>A0A1I0WEM7_9FIRM</name>
<dbReference type="GO" id="GO:0003677">
    <property type="term" value="F:DNA binding"/>
    <property type="evidence" value="ECO:0007669"/>
    <property type="project" value="UniProtKB-KW"/>
</dbReference>
<keyword evidence="3" id="KW-0805">Transcription regulation</keyword>
<keyword evidence="1" id="KW-0678">Repressor</keyword>
<dbReference type="InterPro" id="IPR019661">
    <property type="entry name" value="RepA2"/>
</dbReference>
<dbReference type="AlphaFoldDB" id="A0A1I0WEM7"/>
<keyword evidence="2" id="KW-0615">Plasmid copy control</keyword>